<gene>
    <name evidence="1" type="ORF">V5J35_000257</name>
</gene>
<dbReference type="Proteomes" id="UP001549366">
    <property type="component" value="Unassembled WGS sequence"/>
</dbReference>
<reference evidence="1 2" key="1">
    <citation type="submission" date="2024-06" db="EMBL/GenBank/DDBJ databases">
        <title>Genomic Encyclopedia of Type Strains, Phase V (KMG-V): Genome sequencing to study the core and pangenomes of soil and plant-associated prokaryotes.</title>
        <authorList>
            <person name="Whitman W."/>
        </authorList>
    </citation>
    <scope>NUCLEOTIDE SEQUENCE [LARGE SCALE GENOMIC DNA]</scope>
    <source>
        <strain evidence="1 2">NE40</strain>
    </source>
</reference>
<keyword evidence="2" id="KW-1185">Reference proteome</keyword>
<organism evidence="1 2">
    <name type="scientific">Endozoicomonas lisbonensis</name>
    <dbReference type="NCBI Taxonomy" id="3120522"/>
    <lineage>
        <taxon>Bacteria</taxon>
        <taxon>Pseudomonadati</taxon>
        <taxon>Pseudomonadota</taxon>
        <taxon>Gammaproteobacteria</taxon>
        <taxon>Oceanospirillales</taxon>
        <taxon>Endozoicomonadaceae</taxon>
        <taxon>Endozoicomonas</taxon>
    </lineage>
</organism>
<sequence length="50" mass="5681">MVLVLHLGNMVCEADSVHYNGSLYKRQRAYILVRLIPSETQKSESCNTIV</sequence>
<comment type="caution">
    <text evidence="1">The sequence shown here is derived from an EMBL/GenBank/DDBJ whole genome shotgun (WGS) entry which is preliminary data.</text>
</comment>
<dbReference type="EMBL" id="JBEWTB010000002">
    <property type="protein sequence ID" value="MET4755065.1"/>
    <property type="molecule type" value="Genomic_DNA"/>
</dbReference>
<accession>A0ABV2SBC8</accession>
<proteinExistence type="predicted"/>
<name>A0ABV2SBC8_9GAMM</name>
<protein>
    <submittedName>
        <fullName evidence="1">Uncharacterized protein</fullName>
    </submittedName>
</protein>
<evidence type="ECO:0000313" key="1">
    <source>
        <dbReference type="EMBL" id="MET4755065.1"/>
    </source>
</evidence>
<evidence type="ECO:0000313" key="2">
    <source>
        <dbReference type="Proteomes" id="UP001549366"/>
    </source>
</evidence>